<dbReference type="AlphaFoldDB" id="A0A8K0HYR1"/>
<dbReference type="Proteomes" id="UP000797356">
    <property type="component" value="Chromosome 2"/>
</dbReference>
<dbReference type="Pfam" id="PF13839">
    <property type="entry name" value="PC-Esterase"/>
    <property type="match status" value="1"/>
</dbReference>
<reference evidence="3" key="2">
    <citation type="submission" date="2019-07" db="EMBL/GenBank/DDBJ databases">
        <authorList>
            <person name="Yang Y."/>
            <person name="Bocs S."/>
            <person name="Baudouin L."/>
        </authorList>
    </citation>
    <scope>NUCLEOTIDE SEQUENCE</scope>
    <source>
        <tissue evidence="3">Spear leaf of Hainan Tall coconut</tissue>
    </source>
</reference>
<sequence length="213" mass="25404">MGYLYWQRRRCGCDLPPFNAEKFLDSMRNKFWALIGHSILRNHVQSLICLLSEAEEAVEVYHDDTFKSRRWHFPSHNFTRSLIWFPFPVKADIFENEDGESKSEIQPHLGIFDTYWTNQYHSFDYMVISSGRWFLKTAIYWEDNMIVGCHYCPAKKLTELGIDCAYHKALQLIFYFIITSDHKPLVLYRTWTSDHFLKWGVVSRWDLQQDGAL</sequence>
<comment type="similarity">
    <text evidence="1">Belongs to the PC-esterase family. TBL subfamily.</text>
</comment>
<dbReference type="GO" id="GO:0016413">
    <property type="term" value="F:O-acetyltransferase activity"/>
    <property type="evidence" value="ECO:0007669"/>
    <property type="project" value="InterPro"/>
</dbReference>
<accession>A0A8K0HYR1</accession>
<evidence type="ECO:0000259" key="2">
    <source>
        <dbReference type="Pfam" id="PF13839"/>
    </source>
</evidence>
<name>A0A8K0HYR1_COCNU</name>
<comment type="caution">
    <text evidence="3">The sequence shown here is derived from an EMBL/GenBank/DDBJ whole genome shotgun (WGS) entry which is preliminary data.</text>
</comment>
<dbReference type="OrthoDB" id="630188at2759"/>
<organism evidence="3 4">
    <name type="scientific">Cocos nucifera</name>
    <name type="common">Coconut palm</name>
    <dbReference type="NCBI Taxonomy" id="13894"/>
    <lineage>
        <taxon>Eukaryota</taxon>
        <taxon>Viridiplantae</taxon>
        <taxon>Streptophyta</taxon>
        <taxon>Embryophyta</taxon>
        <taxon>Tracheophyta</taxon>
        <taxon>Spermatophyta</taxon>
        <taxon>Magnoliopsida</taxon>
        <taxon>Liliopsida</taxon>
        <taxon>Arecaceae</taxon>
        <taxon>Arecoideae</taxon>
        <taxon>Cocoseae</taxon>
        <taxon>Attaleinae</taxon>
        <taxon>Cocos</taxon>
    </lineage>
</organism>
<dbReference type="GO" id="GO:0005794">
    <property type="term" value="C:Golgi apparatus"/>
    <property type="evidence" value="ECO:0007669"/>
    <property type="project" value="TreeGrafter"/>
</dbReference>
<keyword evidence="4" id="KW-1185">Reference proteome</keyword>
<reference evidence="3" key="1">
    <citation type="journal article" date="2017" name="Gigascience">
        <title>The genome draft of coconut (Cocos nucifera).</title>
        <authorList>
            <person name="Xiao Y."/>
            <person name="Xu P."/>
            <person name="Fan H."/>
            <person name="Baudouin L."/>
            <person name="Xia W."/>
            <person name="Bocs S."/>
            <person name="Xu J."/>
            <person name="Li Q."/>
            <person name="Guo A."/>
            <person name="Zhou L."/>
            <person name="Li J."/>
            <person name="Wu Y."/>
            <person name="Ma Z."/>
            <person name="Armero A."/>
            <person name="Issali A.E."/>
            <person name="Liu N."/>
            <person name="Peng M."/>
            <person name="Yang Y."/>
        </authorList>
    </citation>
    <scope>NUCLEOTIDE SEQUENCE</scope>
    <source>
        <tissue evidence="3">Spear leaf of Hainan Tall coconut</tissue>
    </source>
</reference>
<protein>
    <recommendedName>
        <fullName evidence="2">Trichome birefringence-like C-terminal domain-containing protein</fullName>
    </recommendedName>
</protein>
<feature type="domain" description="Trichome birefringence-like C-terminal" evidence="2">
    <location>
        <begin position="15"/>
        <end position="197"/>
    </location>
</feature>
<dbReference type="PANTHER" id="PTHR32285">
    <property type="entry name" value="PROTEIN TRICHOME BIREFRINGENCE-LIKE 9-RELATED"/>
    <property type="match status" value="1"/>
</dbReference>
<dbReference type="PANTHER" id="PTHR32285:SF324">
    <property type="entry name" value="PROTEIN TRICHOME BIREFRINGENCE-LIKE 25"/>
    <property type="match status" value="1"/>
</dbReference>
<dbReference type="InterPro" id="IPR029962">
    <property type="entry name" value="TBL"/>
</dbReference>
<dbReference type="EMBL" id="CM017873">
    <property type="protein sequence ID" value="KAG1330359.1"/>
    <property type="molecule type" value="Genomic_DNA"/>
</dbReference>
<proteinExistence type="inferred from homology"/>
<dbReference type="InterPro" id="IPR026057">
    <property type="entry name" value="TBL_C"/>
</dbReference>
<evidence type="ECO:0000256" key="1">
    <source>
        <dbReference type="ARBA" id="ARBA00007727"/>
    </source>
</evidence>
<evidence type="ECO:0000313" key="4">
    <source>
        <dbReference type="Proteomes" id="UP000797356"/>
    </source>
</evidence>
<gene>
    <name evidence="3" type="ORF">COCNU_02G003270</name>
</gene>
<evidence type="ECO:0000313" key="3">
    <source>
        <dbReference type="EMBL" id="KAG1330359.1"/>
    </source>
</evidence>